<reference evidence="2" key="1">
    <citation type="submission" date="2021-01" db="EMBL/GenBank/DDBJ databases">
        <authorList>
            <person name="Corre E."/>
            <person name="Pelletier E."/>
            <person name="Niang G."/>
            <person name="Scheremetjew M."/>
            <person name="Finn R."/>
            <person name="Kale V."/>
            <person name="Holt S."/>
            <person name="Cochrane G."/>
            <person name="Meng A."/>
            <person name="Brown T."/>
            <person name="Cohen L."/>
        </authorList>
    </citation>
    <scope>NUCLEOTIDE SEQUENCE</scope>
    <source>
        <strain evidence="2">CCMP125</strain>
    </source>
</reference>
<gene>
    <name evidence="2" type="ORF">APAL1065_LOCUS19900</name>
</gene>
<organism evidence="2">
    <name type="scientific">Entomoneis paludosa</name>
    <dbReference type="NCBI Taxonomy" id="265537"/>
    <lineage>
        <taxon>Eukaryota</taxon>
        <taxon>Sar</taxon>
        <taxon>Stramenopiles</taxon>
        <taxon>Ochrophyta</taxon>
        <taxon>Bacillariophyta</taxon>
        <taxon>Bacillariophyceae</taxon>
        <taxon>Bacillariophycidae</taxon>
        <taxon>Entomoneidaceae</taxon>
        <taxon>Entomoneis</taxon>
    </lineage>
</organism>
<dbReference type="AlphaFoldDB" id="A0A7S2YKM5"/>
<feature type="region of interest" description="Disordered" evidence="1">
    <location>
        <begin position="374"/>
        <end position="420"/>
    </location>
</feature>
<dbReference type="EMBL" id="HBHT01029613">
    <property type="protein sequence ID" value="CAD9981161.1"/>
    <property type="molecule type" value="Transcribed_RNA"/>
</dbReference>
<sequence>MFFCSSKANVVDTETITDLWAAAGETAASNFPSYASLTTWNNTAGDDEDILEEEEGTLNSALNILGRMATQTNKHSATTAKPTQQDSSDYSFWCTTSWGRRANPEDENQAHGDSGSTRAAAEFLRIVSNRARHDEGVDGNDDREPERTDLPFEVMVYKPKHQLGGTALRDLKITWSVDRHREMGLVDKWTGSLLLKQHTSMNKPEEPEQEIGWITVYSIRGVPLSQRSVISDYQVQTFCQHFLIPNVELTPPAPPGAAVTFDSEDQNYHYKNVNITTGNTPILPQQNHDELLGANASTTQLQLSSPMEPIFLVTDMTIQPKHRGCGLGLFLLDGACRRVARESSLVVVSLREAIDERLHEYFGLLGFAPPPPVSAPTVAARRQQQLPWKKSSSHDSARTSATTTTEEDEAQQSWFPHRYPGEGPGAHEYVVRRNGPQCPTIDEICPHFPSTIVSVVPSTSPVMAMRQNTLS</sequence>
<name>A0A7S2YKM5_9STRA</name>
<proteinExistence type="predicted"/>
<evidence type="ECO:0000256" key="1">
    <source>
        <dbReference type="SAM" id="MobiDB-lite"/>
    </source>
</evidence>
<protein>
    <submittedName>
        <fullName evidence="2">Uncharacterized protein</fullName>
    </submittedName>
</protein>
<evidence type="ECO:0000313" key="2">
    <source>
        <dbReference type="EMBL" id="CAD9981161.1"/>
    </source>
</evidence>
<accession>A0A7S2YKM5</accession>